<dbReference type="CDD" id="cd21175">
    <property type="entry name" value="LPMO_AA9"/>
    <property type="match status" value="1"/>
</dbReference>
<feature type="transmembrane region" description="Helical" evidence="6">
    <location>
        <begin position="628"/>
        <end position="646"/>
    </location>
</feature>
<dbReference type="InterPro" id="IPR020846">
    <property type="entry name" value="MFS_dom"/>
</dbReference>
<feature type="transmembrane region" description="Helical" evidence="6">
    <location>
        <begin position="719"/>
        <end position="743"/>
    </location>
</feature>
<dbReference type="PROSITE" id="PS50850">
    <property type="entry name" value="MFS"/>
    <property type="match status" value="1"/>
</dbReference>
<dbReference type="GeneID" id="62164034"/>
<keyword evidence="10" id="KW-1185">Reference proteome</keyword>
<feature type="transmembrane region" description="Helical" evidence="6">
    <location>
        <begin position="316"/>
        <end position="338"/>
    </location>
</feature>
<feature type="transmembrane region" description="Helical" evidence="6">
    <location>
        <begin position="588"/>
        <end position="608"/>
    </location>
</feature>
<dbReference type="RefSeq" id="XP_038743723.1">
    <property type="nucleotide sequence ID" value="XM_038890960.1"/>
</dbReference>
<dbReference type="EMBL" id="JAATWM020000027">
    <property type="protein sequence ID" value="KAF9874262.1"/>
    <property type="molecule type" value="Genomic_DNA"/>
</dbReference>
<dbReference type="Proteomes" id="UP000781932">
    <property type="component" value="Unassembled WGS sequence"/>
</dbReference>
<name>A0A9P6LJ57_9PEZI</name>
<feature type="transmembrane region" description="Helical" evidence="6">
    <location>
        <begin position="478"/>
        <end position="497"/>
    </location>
</feature>
<dbReference type="Pfam" id="PF07690">
    <property type="entry name" value="MFS_1"/>
    <property type="match status" value="1"/>
</dbReference>
<feature type="transmembrane region" description="Helical" evidence="6">
    <location>
        <begin position="653"/>
        <end position="673"/>
    </location>
</feature>
<feature type="chain" id="PRO_5040194082" evidence="7">
    <location>
        <begin position="16"/>
        <end position="826"/>
    </location>
</feature>
<gene>
    <name evidence="9" type="ORF">CkaCkLH20_08245</name>
</gene>
<feature type="domain" description="Major facilitator superfamily (MFS) profile" evidence="8">
    <location>
        <begin position="325"/>
        <end position="790"/>
    </location>
</feature>
<accession>A0A9P6LJ57</accession>
<feature type="transmembrane region" description="Helical" evidence="6">
    <location>
        <begin position="447"/>
        <end position="466"/>
    </location>
</feature>
<dbReference type="CDD" id="cd17502">
    <property type="entry name" value="MFS_Azr1_MDR_like"/>
    <property type="match status" value="1"/>
</dbReference>
<dbReference type="OrthoDB" id="10021397at2759"/>
<protein>
    <submittedName>
        <fullName evidence="9">MFS multidrug transporter</fullName>
    </submittedName>
</protein>
<feature type="transmembrane region" description="Helical" evidence="6">
    <location>
        <begin position="550"/>
        <end position="568"/>
    </location>
</feature>
<evidence type="ECO:0000256" key="2">
    <source>
        <dbReference type="ARBA" id="ARBA00007520"/>
    </source>
</evidence>
<dbReference type="AlphaFoldDB" id="A0A9P6LJ57"/>
<evidence type="ECO:0000313" key="10">
    <source>
        <dbReference type="Proteomes" id="UP000781932"/>
    </source>
</evidence>
<feature type="transmembrane region" description="Helical" evidence="6">
    <location>
        <begin position="415"/>
        <end position="440"/>
    </location>
</feature>
<evidence type="ECO:0000256" key="3">
    <source>
        <dbReference type="ARBA" id="ARBA00022692"/>
    </source>
</evidence>
<evidence type="ECO:0000259" key="8">
    <source>
        <dbReference type="PROSITE" id="PS50850"/>
    </source>
</evidence>
<organism evidence="9 10">
    <name type="scientific">Colletotrichum karsti</name>
    <dbReference type="NCBI Taxonomy" id="1095194"/>
    <lineage>
        <taxon>Eukaryota</taxon>
        <taxon>Fungi</taxon>
        <taxon>Dikarya</taxon>
        <taxon>Ascomycota</taxon>
        <taxon>Pezizomycotina</taxon>
        <taxon>Sordariomycetes</taxon>
        <taxon>Hypocreomycetidae</taxon>
        <taxon>Glomerellales</taxon>
        <taxon>Glomerellaceae</taxon>
        <taxon>Colletotrichum</taxon>
        <taxon>Colletotrichum boninense species complex</taxon>
    </lineage>
</organism>
<feature type="transmembrane region" description="Helical" evidence="6">
    <location>
        <begin position="679"/>
        <end position="699"/>
    </location>
</feature>
<keyword evidence="4 6" id="KW-1133">Transmembrane helix</keyword>
<dbReference type="GO" id="GO:0005886">
    <property type="term" value="C:plasma membrane"/>
    <property type="evidence" value="ECO:0007669"/>
    <property type="project" value="TreeGrafter"/>
</dbReference>
<evidence type="ECO:0000256" key="6">
    <source>
        <dbReference type="SAM" id="Phobius"/>
    </source>
</evidence>
<dbReference type="GO" id="GO:0022857">
    <property type="term" value="F:transmembrane transporter activity"/>
    <property type="evidence" value="ECO:0007669"/>
    <property type="project" value="InterPro"/>
</dbReference>
<sequence length="826" mass="87332">MKLLSLLAAAGLAQAHTIFVSLEADGANAGVSQGVRTPEYDGPQTDVTSQYIACNGPPNPTKPTDKVITVTAGSTVTAIWRHTLTSGPEDVMDASHKGPTIAYLKKVSDAKTDTGIGAGWFKIQEDGLSSGVWGTEKVINNQGRHAITIPKCIANGQYLLRAEMIALHSAGSYPGAQLYMECAQINVVGGTGAKSPSTVSIPGAYKGTDPGITINIYYPVVTNYTIPGPAKFTYAYSVARASTVRRRSIVTITDRQTLSVDLSLISTDMFPSALADYKNSSRTALQEKDINMSTESIQMKEEEPAPLVVPPPQPNYLSGFKLFLVMTCVTLVCWLMFLDSSIIVTAIPAITDEFHSLGDIGWYGSAYHLANAALQPLTGKVYRYFSSKWSFFTFLVIFELGSLICGAAPSSAILIAGRVIAGMGSAGIMSGGLTIIAGAVPLEKRPALTGLLIGLANSGSVFGPVLGGVITQYSTWRWAFYINLPIGGIVLPLLVWAEIPDQVPKPSPMAVIPKLHQYLDFIGFVLCAGSAVLLLLALEIGGNEHFSSPTVIGMFCGSAVAFVAFLTWNYRKGDDALIPRSMAGKTPVWCAGATNFTMVGSAMIQIYLLPLYFQAVQGSTPSQSGVNVLPSILSQLVAAFGGGILVGKFGYYLPWAIAGTAATIIASGLFTTLSTTTPIAQWVGFQILTGAGRGVVLQIPSIAVQANLPPEQISVGMSFVTFSQFMGSAVALAIGNAIFVGALKSDIPQFAPDVDPDLVIEAGATGFRKVVAAIALPGVLQAYVSSIDKEFFLSMGLAVASFCFAWGLGWKDIRPNKKPPKPDSRP</sequence>
<dbReference type="Pfam" id="PF03443">
    <property type="entry name" value="AA9"/>
    <property type="match status" value="1"/>
</dbReference>
<evidence type="ECO:0000313" key="9">
    <source>
        <dbReference type="EMBL" id="KAF9874262.1"/>
    </source>
</evidence>
<feature type="transmembrane region" description="Helical" evidence="6">
    <location>
        <begin position="389"/>
        <end position="409"/>
    </location>
</feature>
<feature type="signal peptide" evidence="7">
    <location>
        <begin position="1"/>
        <end position="15"/>
    </location>
</feature>
<reference evidence="9" key="1">
    <citation type="submission" date="2020-03" db="EMBL/GenBank/DDBJ databases">
        <authorList>
            <person name="He L."/>
        </authorList>
    </citation>
    <scope>NUCLEOTIDE SEQUENCE</scope>
    <source>
        <strain evidence="9">CkLH20</strain>
    </source>
</reference>
<evidence type="ECO:0000256" key="5">
    <source>
        <dbReference type="ARBA" id="ARBA00023136"/>
    </source>
</evidence>
<reference evidence="9" key="2">
    <citation type="submission" date="2020-11" db="EMBL/GenBank/DDBJ databases">
        <title>Whole genome sequencing of Colletotrichum sp.</title>
        <authorList>
            <person name="Li H."/>
        </authorList>
    </citation>
    <scope>NUCLEOTIDE SEQUENCE</scope>
    <source>
        <strain evidence="9">CkLH20</strain>
    </source>
</reference>
<dbReference type="Gene3D" id="1.20.1250.20">
    <property type="entry name" value="MFS general substrate transporter like domains"/>
    <property type="match status" value="2"/>
</dbReference>
<dbReference type="InterPro" id="IPR011701">
    <property type="entry name" value="MFS"/>
</dbReference>
<dbReference type="Gene3D" id="2.70.50.70">
    <property type="match status" value="1"/>
</dbReference>
<dbReference type="SUPFAM" id="SSF103473">
    <property type="entry name" value="MFS general substrate transporter"/>
    <property type="match status" value="1"/>
</dbReference>
<feature type="transmembrane region" description="Helical" evidence="6">
    <location>
        <begin position="518"/>
        <end position="538"/>
    </location>
</feature>
<keyword evidence="7" id="KW-0732">Signal</keyword>
<comment type="subcellular location">
    <subcellularLocation>
        <location evidence="1">Membrane</location>
        <topology evidence="1">Multi-pass membrane protein</topology>
    </subcellularLocation>
</comment>
<feature type="transmembrane region" description="Helical" evidence="6">
    <location>
        <begin position="791"/>
        <end position="810"/>
    </location>
</feature>
<dbReference type="InterPro" id="IPR036259">
    <property type="entry name" value="MFS_trans_sf"/>
</dbReference>
<evidence type="ECO:0000256" key="4">
    <source>
        <dbReference type="ARBA" id="ARBA00022989"/>
    </source>
</evidence>
<dbReference type="PANTHER" id="PTHR23501">
    <property type="entry name" value="MAJOR FACILITATOR SUPERFAMILY"/>
    <property type="match status" value="1"/>
</dbReference>
<proteinExistence type="inferred from homology"/>
<keyword evidence="5 6" id="KW-0472">Membrane</keyword>
<dbReference type="PANTHER" id="PTHR23501:SF193">
    <property type="entry name" value="MULTIDRUG TRANSPORTER, PUTATIVE (AFU_ORTHOLOGUE AFUA_8G00940)-RELATED"/>
    <property type="match status" value="1"/>
</dbReference>
<comment type="caution">
    <text evidence="9">The sequence shown here is derived from an EMBL/GenBank/DDBJ whole genome shotgun (WGS) entry which is preliminary data.</text>
</comment>
<evidence type="ECO:0000256" key="1">
    <source>
        <dbReference type="ARBA" id="ARBA00004141"/>
    </source>
</evidence>
<keyword evidence="3 6" id="KW-0812">Transmembrane</keyword>
<evidence type="ECO:0000256" key="7">
    <source>
        <dbReference type="SAM" id="SignalP"/>
    </source>
</evidence>
<dbReference type="InterPro" id="IPR005103">
    <property type="entry name" value="AA9_LPMO"/>
</dbReference>
<comment type="similarity">
    <text evidence="2">Belongs to the major facilitator superfamily. TCR/Tet family.</text>
</comment>